<protein>
    <submittedName>
        <fullName evidence="1">Uncharacterized protein</fullName>
    </submittedName>
</protein>
<dbReference type="Proteomes" id="UP000320551">
    <property type="component" value="Unassembled WGS sequence"/>
</dbReference>
<evidence type="ECO:0000313" key="2">
    <source>
        <dbReference type="Proteomes" id="UP000320551"/>
    </source>
</evidence>
<organism evidence="1 2">
    <name type="scientific">Microcystis aeruginosa Ma_QC_B_20070730_S2</name>
    <dbReference type="NCBI Taxonomy" id="2486256"/>
    <lineage>
        <taxon>Bacteria</taxon>
        <taxon>Bacillati</taxon>
        <taxon>Cyanobacteriota</taxon>
        <taxon>Cyanophyceae</taxon>
        <taxon>Oscillatoriophycideae</taxon>
        <taxon>Chroococcales</taxon>
        <taxon>Microcystaceae</taxon>
        <taxon>Microcystis</taxon>
    </lineage>
</organism>
<sequence>MLKVKNLKVISHQLGTCVGIISQPENRSVEELDQPDGTLSKRKSLTSRRLSPYCTLSKRKSLIRFEF</sequence>
<accession>A0A552DNG6</accession>
<reference evidence="1 2" key="1">
    <citation type="submission" date="2019-01" db="EMBL/GenBank/DDBJ databases">
        <title>Coherence of Microcystis species and biogeography revealed through population genomics.</title>
        <authorList>
            <person name="Perez-Carrascal O.M."/>
            <person name="Terrat Y."/>
            <person name="Giani A."/>
            <person name="Fortin N."/>
            <person name="Tromas N."/>
            <person name="Shapiro B.J."/>
        </authorList>
    </citation>
    <scope>NUCLEOTIDE SEQUENCE [LARGE SCALE GENOMIC DNA]</scope>
    <source>
        <strain evidence="1">Ma_QC_B_20070730_S2</strain>
    </source>
</reference>
<name>A0A552DNG6_MICAE</name>
<gene>
    <name evidence="1" type="ORF">EWV80_12195</name>
</gene>
<dbReference type="EMBL" id="SFBK01000164">
    <property type="protein sequence ID" value="TRU23771.1"/>
    <property type="molecule type" value="Genomic_DNA"/>
</dbReference>
<comment type="caution">
    <text evidence="1">The sequence shown here is derived from an EMBL/GenBank/DDBJ whole genome shotgun (WGS) entry which is preliminary data.</text>
</comment>
<evidence type="ECO:0000313" key="1">
    <source>
        <dbReference type="EMBL" id="TRU23771.1"/>
    </source>
</evidence>
<proteinExistence type="predicted"/>
<dbReference type="AlphaFoldDB" id="A0A552DNG6"/>